<dbReference type="PANTHER" id="PTHR11208:SF128">
    <property type="entry name" value="K DOMAIN-CONTAINING PROTEIN"/>
    <property type="match status" value="1"/>
</dbReference>
<dbReference type="InterPro" id="IPR010605">
    <property type="entry name" value="DUF1191"/>
</dbReference>
<feature type="chain" id="PRO_5042042577" evidence="4">
    <location>
        <begin position="23"/>
        <end position="423"/>
    </location>
</feature>
<dbReference type="PROSITE" id="PS50084">
    <property type="entry name" value="KH_TYPE_1"/>
    <property type="match status" value="1"/>
</dbReference>
<dbReference type="InterPro" id="IPR036612">
    <property type="entry name" value="KH_dom_type_1_sf"/>
</dbReference>
<dbReference type="SMART" id="SM00322">
    <property type="entry name" value="KH"/>
    <property type="match status" value="1"/>
</dbReference>
<dbReference type="Pfam" id="PF06697">
    <property type="entry name" value="DUF1191"/>
    <property type="match status" value="1"/>
</dbReference>
<dbReference type="InterPro" id="IPR032377">
    <property type="entry name" value="STAR_dimer"/>
</dbReference>
<dbReference type="SUPFAM" id="SSF54791">
    <property type="entry name" value="Eukaryotic type KH-domain (KH-domain type I)"/>
    <property type="match status" value="1"/>
</dbReference>
<protein>
    <submittedName>
        <fullName evidence="6">RNA-binding KH domain-containing protein</fullName>
    </submittedName>
</protein>
<dbReference type="GO" id="GO:0005634">
    <property type="term" value="C:nucleus"/>
    <property type="evidence" value="ECO:0007669"/>
    <property type="project" value="TreeGrafter"/>
</dbReference>
<evidence type="ECO:0000256" key="3">
    <source>
        <dbReference type="SAM" id="MobiDB-lite"/>
    </source>
</evidence>
<dbReference type="Gene3D" id="3.30.1370.10">
    <property type="entry name" value="K Homology domain, type 1"/>
    <property type="match status" value="1"/>
</dbReference>
<dbReference type="Proteomes" id="UP001190926">
    <property type="component" value="Unassembled WGS sequence"/>
</dbReference>
<dbReference type="InterPro" id="IPR055256">
    <property type="entry name" value="KH_1_KHDC4/BBP-like"/>
</dbReference>
<evidence type="ECO:0000256" key="4">
    <source>
        <dbReference type="SAM" id="SignalP"/>
    </source>
</evidence>
<evidence type="ECO:0000256" key="1">
    <source>
        <dbReference type="ARBA" id="ARBA00022884"/>
    </source>
</evidence>
<feature type="domain" description="K Homology" evidence="5">
    <location>
        <begin position="273"/>
        <end position="373"/>
    </location>
</feature>
<dbReference type="Pfam" id="PF16544">
    <property type="entry name" value="STAR_dimer"/>
    <property type="match status" value="1"/>
</dbReference>
<dbReference type="PANTHER" id="PTHR11208">
    <property type="entry name" value="RNA-BINDING PROTEIN RELATED"/>
    <property type="match status" value="1"/>
</dbReference>
<dbReference type="GO" id="GO:0048024">
    <property type="term" value="P:regulation of mRNA splicing, via spliceosome"/>
    <property type="evidence" value="ECO:0007669"/>
    <property type="project" value="TreeGrafter"/>
</dbReference>
<evidence type="ECO:0000313" key="7">
    <source>
        <dbReference type="Proteomes" id="UP001190926"/>
    </source>
</evidence>
<accession>A0AAD4P2W8</accession>
<organism evidence="6 7">
    <name type="scientific">Perilla frutescens var. hirtella</name>
    <name type="common">Perilla citriodora</name>
    <name type="synonym">Perilla setoyensis</name>
    <dbReference type="NCBI Taxonomy" id="608512"/>
    <lineage>
        <taxon>Eukaryota</taxon>
        <taxon>Viridiplantae</taxon>
        <taxon>Streptophyta</taxon>
        <taxon>Embryophyta</taxon>
        <taxon>Tracheophyta</taxon>
        <taxon>Spermatophyta</taxon>
        <taxon>Magnoliopsida</taxon>
        <taxon>eudicotyledons</taxon>
        <taxon>Gunneridae</taxon>
        <taxon>Pentapetalae</taxon>
        <taxon>asterids</taxon>
        <taxon>lamiids</taxon>
        <taxon>Lamiales</taxon>
        <taxon>Lamiaceae</taxon>
        <taxon>Nepetoideae</taxon>
        <taxon>Elsholtzieae</taxon>
        <taxon>Perilla</taxon>
    </lineage>
</organism>
<comment type="caution">
    <text evidence="6">The sequence shown here is derived from an EMBL/GenBank/DDBJ whole genome shotgun (WGS) entry which is preliminary data.</text>
</comment>
<dbReference type="InterPro" id="IPR045071">
    <property type="entry name" value="BBP-like"/>
</dbReference>
<sequence length="423" mass="47297">MIENVMIIVVVSLLLVVMSADGDGDGVDGLLREYGLGAFDVVLRPKTGVAYDGVVPCNLTGIRVSAMRLKSGSLLSRGVSMYREFEIPKGVVIHPYVERLALVYHNLANFSTFYYPPLHGYTYLAPVLGLFAYQYMSNLYYQDQDHDHYEIAMSGLYNPNFSPARAASPQITTATPDVDNNQYLSELLAEHQKLGPFMQILPISTRLLNQEILRATGMMPNHSFSELERLRHRSPSPMASTSWNGLTQERLSGPHGMTMDWLGAPASPSSYTVKRILRLEIPVDNYPNFNFVGRLLGPRGNSLKRVEATTGCRVYIRGTGSIKDPDKEEKLRGRPGYEHLNEPLHILIEADLPANVVDIRLRQAQEIIEELLKPVDESQDFIKRQQLRELAMLNSNFREESPGPSGSVSPFNTGGMKRAKTGR</sequence>
<gene>
    <name evidence="6" type="ORF">C2S53_009712</name>
</gene>
<dbReference type="AlphaFoldDB" id="A0AAD4P2W8"/>
<feature type="region of interest" description="Disordered" evidence="3">
    <location>
        <begin position="396"/>
        <end position="423"/>
    </location>
</feature>
<evidence type="ECO:0000313" key="6">
    <source>
        <dbReference type="EMBL" id="KAH6824739.1"/>
    </source>
</evidence>
<keyword evidence="7" id="KW-1185">Reference proteome</keyword>
<feature type="signal peptide" evidence="4">
    <location>
        <begin position="1"/>
        <end position="22"/>
    </location>
</feature>
<evidence type="ECO:0000256" key="2">
    <source>
        <dbReference type="PROSITE-ProRule" id="PRU00117"/>
    </source>
</evidence>
<name>A0AAD4P2W8_PERFH</name>
<keyword evidence="4" id="KW-0732">Signal</keyword>
<reference evidence="6 7" key="1">
    <citation type="journal article" date="2021" name="Nat. Commun.">
        <title>Incipient diploidization of the medicinal plant Perilla within 10,000 years.</title>
        <authorList>
            <person name="Zhang Y."/>
            <person name="Shen Q."/>
            <person name="Leng L."/>
            <person name="Zhang D."/>
            <person name="Chen S."/>
            <person name="Shi Y."/>
            <person name="Ning Z."/>
            <person name="Chen S."/>
        </authorList>
    </citation>
    <scope>NUCLEOTIDE SEQUENCE [LARGE SCALE GENOMIC DNA]</scope>
    <source>
        <strain evidence="7">cv. PC099</strain>
    </source>
</reference>
<keyword evidence="1 2" id="KW-0694">RNA-binding</keyword>
<dbReference type="Pfam" id="PF22675">
    <property type="entry name" value="KH-I_KHDC4-BBP"/>
    <property type="match status" value="1"/>
</dbReference>
<dbReference type="EMBL" id="SDAM02000322">
    <property type="protein sequence ID" value="KAH6824739.1"/>
    <property type="molecule type" value="Genomic_DNA"/>
</dbReference>
<dbReference type="GO" id="GO:0003729">
    <property type="term" value="F:mRNA binding"/>
    <property type="evidence" value="ECO:0007669"/>
    <property type="project" value="TreeGrafter"/>
</dbReference>
<dbReference type="InterPro" id="IPR004087">
    <property type="entry name" value="KH_dom"/>
</dbReference>
<proteinExistence type="predicted"/>
<evidence type="ECO:0000259" key="5">
    <source>
        <dbReference type="SMART" id="SM00322"/>
    </source>
</evidence>